<dbReference type="AlphaFoldDB" id="A0A839ITP6"/>
<feature type="domain" description="Peripheral subunit-binding (PSBD)" evidence="12">
    <location>
        <begin position="147"/>
        <end position="184"/>
    </location>
</feature>
<dbReference type="Gene3D" id="4.10.320.10">
    <property type="entry name" value="E3-binding domain"/>
    <property type="match status" value="1"/>
</dbReference>
<keyword evidence="14" id="KW-1185">Reference proteome</keyword>
<dbReference type="FunFam" id="3.30.559.10:FF:000004">
    <property type="entry name" value="Acetyltransferase component of pyruvate dehydrogenase complex"/>
    <property type="match status" value="1"/>
</dbReference>
<dbReference type="PANTHER" id="PTHR43178:SF2">
    <property type="entry name" value="DIHYDROLIPOYLLYSINE-RESIDUE ACETYLTRANSFERASE COMPONENT OF PYRUVATE DEHYDROGENASE COMPLEX"/>
    <property type="match status" value="1"/>
</dbReference>
<proteinExistence type="inferred from homology"/>
<dbReference type="GO" id="GO:0031405">
    <property type="term" value="F:lipoic acid binding"/>
    <property type="evidence" value="ECO:0007669"/>
    <property type="project" value="TreeGrafter"/>
</dbReference>
<keyword evidence="4 9" id="KW-0808">Transferase</keyword>
<dbReference type="PROSITE" id="PS50968">
    <property type="entry name" value="BIOTINYL_LIPOYL"/>
    <property type="match status" value="1"/>
</dbReference>
<comment type="similarity">
    <text evidence="2 9">Belongs to the 2-oxoacid dehydrogenase family.</text>
</comment>
<evidence type="ECO:0000259" key="11">
    <source>
        <dbReference type="PROSITE" id="PS50968"/>
    </source>
</evidence>
<dbReference type="InterPro" id="IPR004167">
    <property type="entry name" value="PSBD"/>
</dbReference>
<evidence type="ECO:0000256" key="3">
    <source>
        <dbReference type="ARBA" id="ARBA00011484"/>
    </source>
</evidence>
<evidence type="ECO:0000256" key="7">
    <source>
        <dbReference type="ARBA" id="ARBA00025211"/>
    </source>
</evidence>
<dbReference type="Pfam" id="PF00364">
    <property type="entry name" value="Biotin_lipoyl"/>
    <property type="match status" value="1"/>
</dbReference>
<dbReference type="PROSITE" id="PS51826">
    <property type="entry name" value="PSBD"/>
    <property type="match status" value="1"/>
</dbReference>
<evidence type="ECO:0000256" key="2">
    <source>
        <dbReference type="ARBA" id="ARBA00007317"/>
    </source>
</evidence>
<evidence type="ECO:0000256" key="1">
    <source>
        <dbReference type="ARBA" id="ARBA00001938"/>
    </source>
</evidence>
<keyword evidence="5 9" id="KW-0450">Lipoyl</keyword>
<evidence type="ECO:0000313" key="13">
    <source>
        <dbReference type="EMBL" id="MBB1488014.1"/>
    </source>
</evidence>
<evidence type="ECO:0000256" key="5">
    <source>
        <dbReference type="ARBA" id="ARBA00022823"/>
    </source>
</evidence>
<comment type="catalytic activity">
    <reaction evidence="8">
        <text>N(6)-[(R)-dihydrolipoyl]-L-lysyl-[protein] + acetyl-CoA = N(6)-[(R)-S(8)-acetyldihydrolipoyl]-L-lysyl-[protein] + CoA</text>
        <dbReference type="Rhea" id="RHEA:17017"/>
        <dbReference type="Rhea" id="RHEA-COMP:10475"/>
        <dbReference type="Rhea" id="RHEA-COMP:10478"/>
        <dbReference type="ChEBI" id="CHEBI:57287"/>
        <dbReference type="ChEBI" id="CHEBI:57288"/>
        <dbReference type="ChEBI" id="CHEBI:83100"/>
        <dbReference type="ChEBI" id="CHEBI:83111"/>
        <dbReference type="EC" id="2.3.1.12"/>
    </reaction>
</comment>
<reference evidence="13 14" key="1">
    <citation type="submission" date="2020-08" db="EMBL/GenBank/DDBJ databases">
        <title>Oceanospirillum sp. nov. isolated from marine sediment.</title>
        <authorList>
            <person name="Ji X."/>
        </authorList>
    </citation>
    <scope>NUCLEOTIDE SEQUENCE [LARGE SCALE GENOMIC DNA]</scope>
    <source>
        <strain evidence="13 14">D5</strain>
    </source>
</reference>
<comment type="cofactor">
    <cofactor evidence="1 9">
        <name>(R)-lipoate</name>
        <dbReference type="ChEBI" id="CHEBI:83088"/>
    </cofactor>
</comment>
<dbReference type="EMBL" id="JACJFM010000022">
    <property type="protein sequence ID" value="MBB1488014.1"/>
    <property type="molecule type" value="Genomic_DNA"/>
</dbReference>
<evidence type="ECO:0000256" key="10">
    <source>
        <dbReference type="SAM" id="MobiDB-lite"/>
    </source>
</evidence>
<keyword evidence="6 9" id="KW-0012">Acyltransferase</keyword>
<dbReference type="PROSITE" id="PS00189">
    <property type="entry name" value="LIPOYL"/>
    <property type="match status" value="1"/>
</dbReference>
<comment type="caution">
    <text evidence="13">The sequence shown here is derived from an EMBL/GenBank/DDBJ whole genome shotgun (WGS) entry which is preliminary data.</text>
</comment>
<gene>
    <name evidence="13" type="ORF">H4O21_15515</name>
</gene>
<protein>
    <recommendedName>
        <fullName evidence="9">Dihydrolipoamide acetyltransferase component of pyruvate dehydrogenase complex</fullName>
        <ecNumber evidence="9">2.3.1.-</ecNumber>
    </recommendedName>
</protein>
<dbReference type="SUPFAM" id="SSF51230">
    <property type="entry name" value="Single hybrid motif"/>
    <property type="match status" value="1"/>
</dbReference>
<dbReference type="Pfam" id="PF00198">
    <property type="entry name" value="2-oxoacid_dh"/>
    <property type="match status" value="1"/>
</dbReference>
<dbReference type="GO" id="GO:0006086">
    <property type="term" value="P:pyruvate decarboxylation to acetyl-CoA"/>
    <property type="evidence" value="ECO:0007669"/>
    <property type="project" value="TreeGrafter"/>
</dbReference>
<dbReference type="RefSeq" id="WP_182809791.1">
    <property type="nucleotide sequence ID" value="NZ_JACJFM010000022.1"/>
</dbReference>
<evidence type="ECO:0000256" key="8">
    <source>
        <dbReference type="ARBA" id="ARBA00048370"/>
    </source>
</evidence>
<dbReference type="SUPFAM" id="SSF52777">
    <property type="entry name" value="CoA-dependent acyltransferases"/>
    <property type="match status" value="1"/>
</dbReference>
<evidence type="ECO:0000256" key="9">
    <source>
        <dbReference type="RuleBase" id="RU003423"/>
    </source>
</evidence>
<dbReference type="InterPro" id="IPR003016">
    <property type="entry name" value="2-oxoA_DH_lipoyl-BS"/>
</dbReference>
<sequence>MMKHEIILMPETDGSGDVIEFCIEVGDSIAAGDSILVLESDKTSMEVPAQIGGVLEEWLVDIGQSAETGTPLARLRLEESSDVTSDAWNESPDSENTSSKPVAKVSALNVEPVSSEQAADTKMTGRMHMPESILSNDPAVSSRKRVYAGPATRKMARELGVSLDQVQGSGIRGRVLKGDIKHFVKQRMTVPQTGSQTIKVPAEAKGIPAIPAQDFSQFGEIREDLLSGIARATSSHMTRCWLNIPHVTLFDEVNVNELETYRKQIDPTLINLEKKPSLLPFIIMVVARALRRFPQFNCSISADGNSLVYKDYVNIGIAVDTPAGLVVPVIKNADTKGITQLTRDINEFALKAKQRKLKAADMKGGCFTVSSLGAMGGTGFTPIINAPEVAILGVARSEIKPVWDVESETFQPATKLPLCLSFDHRVINGADAGRFMAWVHQCLAEIRQLML</sequence>
<evidence type="ECO:0000259" key="12">
    <source>
        <dbReference type="PROSITE" id="PS51826"/>
    </source>
</evidence>
<dbReference type="GO" id="GO:0004742">
    <property type="term" value="F:dihydrolipoyllysine-residue acetyltransferase activity"/>
    <property type="evidence" value="ECO:0007669"/>
    <property type="project" value="UniProtKB-EC"/>
</dbReference>
<dbReference type="GO" id="GO:0005737">
    <property type="term" value="C:cytoplasm"/>
    <property type="evidence" value="ECO:0007669"/>
    <property type="project" value="TreeGrafter"/>
</dbReference>
<dbReference type="Pfam" id="PF02817">
    <property type="entry name" value="E3_binding"/>
    <property type="match status" value="1"/>
</dbReference>
<evidence type="ECO:0000256" key="6">
    <source>
        <dbReference type="ARBA" id="ARBA00023315"/>
    </source>
</evidence>
<evidence type="ECO:0000256" key="4">
    <source>
        <dbReference type="ARBA" id="ARBA00022679"/>
    </source>
</evidence>
<dbReference type="InterPro" id="IPR000089">
    <property type="entry name" value="Biotin_lipoyl"/>
</dbReference>
<organism evidence="13 14">
    <name type="scientific">Oceanospirillum sediminis</name>
    <dbReference type="NCBI Taxonomy" id="2760088"/>
    <lineage>
        <taxon>Bacteria</taxon>
        <taxon>Pseudomonadati</taxon>
        <taxon>Pseudomonadota</taxon>
        <taxon>Gammaproteobacteria</taxon>
        <taxon>Oceanospirillales</taxon>
        <taxon>Oceanospirillaceae</taxon>
        <taxon>Oceanospirillum</taxon>
    </lineage>
</organism>
<evidence type="ECO:0000313" key="14">
    <source>
        <dbReference type="Proteomes" id="UP000565262"/>
    </source>
</evidence>
<dbReference type="EC" id="2.3.1.-" evidence="9"/>
<dbReference type="SUPFAM" id="SSF47005">
    <property type="entry name" value="Peripheral subunit-binding domain of 2-oxo acid dehydrogenase complex"/>
    <property type="match status" value="1"/>
</dbReference>
<dbReference type="Gene3D" id="2.40.50.100">
    <property type="match status" value="1"/>
</dbReference>
<accession>A0A839ITP6</accession>
<dbReference type="CDD" id="cd06849">
    <property type="entry name" value="lipoyl_domain"/>
    <property type="match status" value="1"/>
</dbReference>
<comment type="function">
    <text evidence="7">The pyruvate dehydrogenase complex catalyzes the overall conversion of pyruvate to acetyl-CoA and CO(2). It contains multiple copies of three enzymatic components: pyruvate dehydrogenase (E1), dihydrolipoamide acetyltransferase (E2) and lipoamide dehydrogenase (E3).</text>
</comment>
<name>A0A839ITP6_9GAMM</name>
<dbReference type="Gene3D" id="3.30.559.10">
    <property type="entry name" value="Chloramphenicol acetyltransferase-like domain"/>
    <property type="match status" value="1"/>
</dbReference>
<dbReference type="InterPro" id="IPR036625">
    <property type="entry name" value="E3-bd_dom_sf"/>
</dbReference>
<dbReference type="InterPro" id="IPR023213">
    <property type="entry name" value="CAT-like_dom_sf"/>
</dbReference>
<feature type="region of interest" description="Disordered" evidence="10">
    <location>
        <begin position="78"/>
        <end position="102"/>
    </location>
</feature>
<dbReference type="Proteomes" id="UP000565262">
    <property type="component" value="Unassembled WGS sequence"/>
</dbReference>
<dbReference type="InterPro" id="IPR011053">
    <property type="entry name" value="Single_hybrid_motif"/>
</dbReference>
<dbReference type="InterPro" id="IPR050743">
    <property type="entry name" value="2-oxoacid_DH_E2_comp"/>
</dbReference>
<feature type="domain" description="Lipoyl-binding" evidence="11">
    <location>
        <begin position="4"/>
        <end position="76"/>
    </location>
</feature>
<dbReference type="InterPro" id="IPR001078">
    <property type="entry name" value="2-oxoacid_DH_actylTfrase"/>
</dbReference>
<comment type="subunit">
    <text evidence="3">Forms a 24-polypeptide structural core with octahedral symmetry.</text>
</comment>
<dbReference type="PANTHER" id="PTHR43178">
    <property type="entry name" value="DIHYDROLIPOAMIDE ACETYLTRANSFERASE COMPONENT OF PYRUVATE DEHYDROGENASE COMPLEX"/>
    <property type="match status" value="1"/>
</dbReference>